<dbReference type="FunFam" id="3.30.1330.40:FF:000001">
    <property type="entry name" value="L-PSP family endoribonuclease"/>
    <property type="match status" value="1"/>
</dbReference>
<dbReference type="SUPFAM" id="SSF55298">
    <property type="entry name" value="YjgF-like"/>
    <property type="match status" value="1"/>
</dbReference>
<evidence type="ECO:0000313" key="3">
    <source>
        <dbReference type="Proteomes" id="UP000700596"/>
    </source>
</evidence>
<evidence type="ECO:0000256" key="1">
    <source>
        <dbReference type="ARBA" id="ARBA00010552"/>
    </source>
</evidence>
<reference evidence="2" key="1">
    <citation type="journal article" date="2021" name="Nat. Commun.">
        <title>Genetic determinants of endophytism in the Arabidopsis root mycobiome.</title>
        <authorList>
            <person name="Mesny F."/>
            <person name="Miyauchi S."/>
            <person name="Thiergart T."/>
            <person name="Pickel B."/>
            <person name="Atanasova L."/>
            <person name="Karlsson M."/>
            <person name="Huettel B."/>
            <person name="Barry K.W."/>
            <person name="Haridas S."/>
            <person name="Chen C."/>
            <person name="Bauer D."/>
            <person name="Andreopoulos W."/>
            <person name="Pangilinan J."/>
            <person name="LaButti K."/>
            <person name="Riley R."/>
            <person name="Lipzen A."/>
            <person name="Clum A."/>
            <person name="Drula E."/>
            <person name="Henrissat B."/>
            <person name="Kohler A."/>
            <person name="Grigoriev I.V."/>
            <person name="Martin F.M."/>
            <person name="Hacquard S."/>
        </authorList>
    </citation>
    <scope>NUCLEOTIDE SEQUENCE</scope>
    <source>
        <strain evidence="2">MPI-CAGE-CH-0243</strain>
    </source>
</reference>
<protein>
    <submittedName>
        <fullName evidence="2">Endoribonuclease L-PSP/chorismate mutase-like protein</fullName>
    </submittedName>
</protein>
<dbReference type="Gene3D" id="3.30.1330.40">
    <property type="entry name" value="RutC-like"/>
    <property type="match status" value="1"/>
</dbReference>
<dbReference type="PANTHER" id="PTHR11803:SF58">
    <property type="entry name" value="PROTEIN HMF1-RELATED"/>
    <property type="match status" value="1"/>
</dbReference>
<comment type="similarity">
    <text evidence="1">Belongs to the RutC family.</text>
</comment>
<gene>
    <name evidence="2" type="ORF">B0J11DRAFT_581830</name>
</gene>
<sequence length="133" mass="14110">MADIKKVFTTEAAAPAGPYTQAIIAGAHVFVSGQIPADKEGNLIEGSIAVKTQACLDNIAAILKEAKTPVSNVVKVNVFLDDMAHFGEMNSIYEKFFSHKPARSCVAVKQLPKGVPVEIECIALAGEKSTPKL</sequence>
<name>A0A9P9DKW2_9PLEO</name>
<dbReference type="PROSITE" id="PS01094">
    <property type="entry name" value="UPF0076"/>
    <property type="match status" value="1"/>
</dbReference>
<accession>A0A9P9DKW2</accession>
<organism evidence="2 3">
    <name type="scientific">Dendryphion nanum</name>
    <dbReference type="NCBI Taxonomy" id="256645"/>
    <lineage>
        <taxon>Eukaryota</taxon>
        <taxon>Fungi</taxon>
        <taxon>Dikarya</taxon>
        <taxon>Ascomycota</taxon>
        <taxon>Pezizomycotina</taxon>
        <taxon>Dothideomycetes</taxon>
        <taxon>Pleosporomycetidae</taxon>
        <taxon>Pleosporales</taxon>
        <taxon>Torulaceae</taxon>
        <taxon>Dendryphion</taxon>
    </lineage>
</organism>
<dbReference type="CDD" id="cd00448">
    <property type="entry name" value="YjgF_YER057c_UK114_family"/>
    <property type="match status" value="1"/>
</dbReference>
<dbReference type="GO" id="GO:0005739">
    <property type="term" value="C:mitochondrion"/>
    <property type="evidence" value="ECO:0007669"/>
    <property type="project" value="UniProtKB-ARBA"/>
</dbReference>
<dbReference type="PANTHER" id="PTHR11803">
    <property type="entry name" value="2-IMINOBUTANOATE/2-IMINOPROPANOATE DEAMINASE RIDA"/>
    <property type="match status" value="1"/>
</dbReference>
<dbReference type="NCBIfam" id="TIGR00004">
    <property type="entry name" value="Rid family detoxifying hydrolase"/>
    <property type="match status" value="1"/>
</dbReference>
<proteinExistence type="inferred from homology"/>
<dbReference type="InterPro" id="IPR006175">
    <property type="entry name" value="YjgF/YER057c/UK114"/>
</dbReference>
<dbReference type="InterPro" id="IPR019897">
    <property type="entry name" value="RidA_CS"/>
</dbReference>
<keyword evidence="3" id="KW-1185">Reference proteome</keyword>
<dbReference type="Pfam" id="PF01042">
    <property type="entry name" value="Ribonuc_L-PSP"/>
    <property type="match status" value="1"/>
</dbReference>
<dbReference type="InterPro" id="IPR035959">
    <property type="entry name" value="RutC-like_sf"/>
</dbReference>
<comment type="caution">
    <text evidence="2">The sequence shown here is derived from an EMBL/GenBank/DDBJ whole genome shotgun (WGS) entry which is preliminary data.</text>
</comment>
<dbReference type="Proteomes" id="UP000700596">
    <property type="component" value="Unassembled WGS sequence"/>
</dbReference>
<evidence type="ECO:0000313" key="2">
    <source>
        <dbReference type="EMBL" id="KAH7121071.1"/>
    </source>
</evidence>
<dbReference type="OrthoDB" id="309640at2759"/>
<dbReference type="GO" id="GO:0019239">
    <property type="term" value="F:deaminase activity"/>
    <property type="evidence" value="ECO:0007669"/>
    <property type="project" value="TreeGrafter"/>
</dbReference>
<dbReference type="GO" id="GO:0005829">
    <property type="term" value="C:cytosol"/>
    <property type="evidence" value="ECO:0007669"/>
    <property type="project" value="TreeGrafter"/>
</dbReference>
<dbReference type="InterPro" id="IPR006056">
    <property type="entry name" value="RidA"/>
</dbReference>
<dbReference type="EMBL" id="JAGMWT010000010">
    <property type="protein sequence ID" value="KAH7121071.1"/>
    <property type="molecule type" value="Genomic_DNA"/>
</dbReference>
<dbReference type="AlphaFoldDB" id="A0A9P9DKW2"/>